<keyword evidence="3" id="KW-0677">Repeat</keyword>
<dbReference type="GO" id="GO:0006355">
    <property type="term" value="P:regulation of DNA-templated transcription"/>
    <property type="evidence" value="ECO:0007669"/>
    <property type="project" value="UniProtKB-ARBA"/>
</dbReference>
<sequence length="625" mass="69513">DRPYPCMYCPKRFATNSNLRQHIRTHTGERPHVCVYPGCGRGFNDATKLTNHQRIHTGERPFVCAICGHECATRNNLKSHMRSHYDPKSTVQRQKEQERRAEIRAEAEADLFKRKGHGRGPMYLRDESIHVKIRLHAQRAAQTAQDSNIDGSRRCFCDSGFSQEMNEDLRKDTEDAEIIAESAINAQVRNQSDGTEAWEVDGASAVSLSLIPAICLQQYVCNICNKVYSNSSNLAQHKRTIHPKDYVRRYLCTFCNKTFSLITNLRRHQKRTCPNVKHEPGTESPESWPCEECGKVCSTKGNLKSHKVTHLGIKLFECFICEKRFTTNSNLKQHLIVHDGKYNGHQAKRKRGTTSIATASSDETRVQHRTNSNFKQHLIVHDGKYNGYQGKRKRGTTSVATVSSDESRVQGRTDTSVATSKSPQSAATNTTTSPGDTTTMNSNETMTAVKQLQEVEANSFVTGDTSVAEEHIVVITEKDMDHNETELAPTLADSMVSTADIDGVRTVASTNEAQQQQQSQVQQQQITTSTIAVRNSTVSGDSVLLSEAKSVTFTPSVTRLTQRPMIIKLDVDRDTKPSTAVANTNPMACGAMAEGPTARPVLLPPPPPKGSSGPTCYFFWSPQQK</sequence>
<reference evidence="13 14" key="1">
    <citation type="journal article" date="2017" name="Gigascience">
        <title>Draft genome of the honey bee ectoparasitic mite, Tropilaelaps mercedesae, is shaped by the parasitic life history.</title>
        <authorList>
            <person name="Dong X."/>
            <person name="Armstrong S.D."/>
            <person name="Xia D."/>
            <person name="Makepeace B.L."/>
            <person name="Darby A.C."/>
            <person name="Kadowaki T."/>
        </authorList>
    </citation>
    <scope>NUCLEOTIDE SEQUENCE [LARGE SCALE GENOMIC DNA]</scope>
    <source>
        <strain evidence="13">Wuxi-XJTLU</strain>
    </source>
</reference>
<dbReference type="PANTHER" id="PTHR16515:SF66">
    <property type="entry name" value="C2H2-TYPE DOMAIN-CONTAINING PROTEIN"/>
    <property type="match status" value="1"/>
</dbReference>
<evidence type="ECO:0000256" key="6">
    <source>
        <dbReference type="ARBA" id="ARBA00023015"/>
    </source>
</evidence>
<protein>
    <recommendedName>
        <fullName evidence="9">Zinc finger protein 865</fullName>
    </recommendedName>
</protein>
<gene>
    <name evidence="13" type="ORF">BIW11_02043</name>
</gene>
<evidence type="ECO:0000256" key="5">
    <source>
        <dbReference type="ARBA" id="ARBA00022833"/>
    </source>
</evidence>
<dbReference type="FunFam" id="3.30.160.60:FF:000130">
    <property type="entry name" value="Spalt-like transcription factor 4"/>
    <property type="match status" value="1"/>
</dbReference>
<feature type="domain" description="C2H2-type" evidence="12">
    <location>
        <begin position="4"/>
        <end position="31"/>
    </location>
</feature>
<evidence type="ECO:0000256" key="9">
    <source>
        <dbReference type="ARBA" id="ARBA00068876"/>
    </source>
</evidence>
<evidence type="ECO:0000259" key="12">
    <source>
        <dbReference type="PROSITE" id="PS50157"/>
    </source>
</evidence>
<dbReference type="AlphaFoldDB" id="A0A1V9X461"/>
<comment type="caution">
    <text evidence="13">The sequence shown here is derived from an EMBL/GenBank/DDBJ whole genome shotgun (WGS) entry which is preliminary data.</text>
</comment>
<feature type="domain" description="C2H2-type" evidence="12">
    <location>
        <begin position="32"/>
        <end position="61"/>
    </location>
</feature>
<feature type="domain" description="C2H2-type" evidence="12">
    <location>
        <begin position="316"/>
        <end position="343"/>
    </location>
</feature>
<keyword evidence="2" id="KW-0479">Metal-binding</keyword>
<feature type="domain" description="C2H2-type" evidence="12">
    <location>
        <begin position="288"/>
        <end position="315"/>
    </location>
</feature>
<evidence type="ECO:0000256" key="4">
    <source>
        <dbReference type="ARBA" id="ARBA00022771"/>
    </source>
</evidence>
<dbReference type="PROSITE" id="PS00028">
    <property type="entry name" value="ZINC_FINGER_C2H2_1"/>
    <property type="match status" value="6"/>
</dbReference>
<evidence type="ECO:0000256" key="10">
    <source>
        <dbReference type="PROSITE-ProRule" id="PRU00042"/>
    </source>
</evidence>
<evidence type="ECO:0000256" key="2">
    <source>
        <dbReference type="ARBA" id="ARBA00022723"/>
    </source>
</evidence>
<evidence type="ECO:0000256" key="8">
    <source>
        <dbReference type="ARBA" id="ARBA00023242"/>
    </source>
</evidence>
<dbReference type="SMART" id="SM00355">
    <property type="entry name" value="ZnF_C2H2"/>
    <property type="match status" value="7"/>
</dbReference>
<dbReference type="GO" id="GO:0008270">
    <property type="term" value="F:zinc ion binding"/>
    <property type="evidence" value="ECO:0007669"/>
    <property type="project" value="UniProtKB-KW"/>
</dbReference>
<dbReference type="InParanoid" id="A0A1V9X461"/>
<feature type="domain" description="C2H2-type" evidence="12">
    <location>
        <begin position="62"/>
        <end position="89"/>
    </location>
</feature>
<dbReference type="Proteomes" id="UP000192247">
    <property type="component" value="Unassembled WGS sequence"/>
</dbReference>
<feature type="region of interest" description="Disordered" evidence="11">
    <location>
        <begin position="386"/>
        <end position="441"/>
    </location>
</feature>
<keyword evidence="14" id="KW-1185">Reference proteome</keyword>
<keyword evidence="5" id="KW-0862">Zinc</keyword>
<dbReference type="EMBL" id="MNPL01025435">
    <property type="protein sequence ID" value="OQR68284.1"/>
    <property type="molecule type" value="Genomic_DNA"/>
</dbReference>
<dbReference type="InterPro" id="IPR036236">
    <property type="entry name" value="Znf_C2H2_sf"/>
</dbReference>
<organism evidence="13 14">
    <name type="scientific">Tropilaelaps mercedesae</name>
    <dbReference type="NCBI Taxonomy" id="418985"/>
    <lineage>
        <taxon>Eukaryota</taxon>
        <taxon>Metazoa</taxon>
        <taxon>Ecdysozoa</taxon>
        <taxon>Arthropoda</taxon>
        <taxon>Chelicerata</taxon>
        <taxon>Arachnida</taxon>
        <taxon>Acari</taxon>
        <taxon>Parasitiformes</taxon>
        <taxon>Mesostigmata</taxon>
        <taxon>Gamasina</taxon>
        <taxon>Dermanyssoidea</taxon>
        <taxon>Laelapidae</taxon>
        <taxon>Tropilaelaps</taxon>
    </lineage>
</organism>
<dbReference type="PANTHER" id="PTHR16515">
    <property type="entry name" value="PR DOMAIN ZINC FINGER PROTEIN"/>
    <property type="match status" value="1"/>
</dbReference>
<dbReference type="SUPFAM" id="SSF57667">
    <property type="entry name" value="beta-beta-alpha zinc fingers"/>
    <property type="match status" value="4"/>
</dbReference>
<feature type="compositionally biased region" description="Polar residues" evidence="11">
    <location>
        <begin position="412"/>
        <end position="427"/>
    </location>
</feature>
<dbReference type="Pfam" id="PF00096">
    <property type="entry name" value="zf-C2H2"/>
    <property type="match status" value="6"/>
</dbReference>
<evidence type="ECO:0000256" key="11">
    <source>
        <dbReference type="SAM" id="MobiDB-lite"/>
    </source>
</evidence>
<accession>A0A1V9X461</accession>
<keyword evidence="7" id="KW-0804">Transcription</keyword>
<keyword evidence="4 10" id="KW-0863">Zinc-finger</keyword>
<dbReference type="FunFam" id="3.30.160.60:FF:002343">
    <property type="entry name" value="Zinc finger protein 33A"/>
    <property type="match status" value="1"/>
</dbReference>
<feature type="domain" description="C2H2-type" evidence="12">
    <location>
        <begin position="219"/>
        <end position="247"/>
    </location>
</feature>
<dbReference type="OrthoDB" id="8117402at2759"/>
<feature type="region of interest" description="Disordered" evidence="11">
    <location>
        <begin position="592"/>
        <end position="615"/>
    </location>
</feature>
<dbReference type="Gene3D" id="3.30.160.60">
    <property type="entry name" value="Classic Zinc Finger"/>
    <property type="match status" value="6"/>
</dbReference>
<evidence type="ECO:0000313" key="13">
    <source>
        <dbReference type="EMBL" id="OQR68284.1"/>
    </source>
</evidence>
<feature type="non-terminal residue" evidence="13">
    <location>
        <position position="1"/>
    </location>
</feature>
<dbReference type="STRING" id="418985.A0A1V9X461"/>
<dbReference type="InterPro" id="IPR050331">
    <property type="entry name" value="Zinc_finger"/>
</dbReference>
<dbReference type="GO" id="GO:0005634">
    <property type="term" value="C:nucleus"/>
    <property type="evidence" value="ECO:0007669"/>
    <property type="project" value="UniProtKB-SubCell"/>
</dbReference>
<dbReference type="FunFam" id="3.30.160.60:FF:000100">
    <property type="entry name" value="Zinc finger 45-like"/>
    <property type="match status" value="1"/>
</dbReference>
<feature type="domain" description="C2H2-type" evidence="12">
    <location>
        <begin position="250"/>
        <end position="280"/>
    </location>
</feature>
<evidence type="ECO:0000256" key="7">
    <source>
        <dbReference type="ARBA" id="ARBA00023163"/>
    </source>
</evidence>
<proteinExistence type="predicted"/>
<evidence type="ECO:0000256" key="1">
    <source>
        <dbReference type="ARBA" id="ARBA00004123"/>
    </source>
</evidence>
<name>A0A1V9X461_9ACAR</name>
<dbReference type="Pfam" id="PF13912">
    <property type="entry name" value="zf-C2H2_6"/>
    <property type="match status" value="1"/>
</dbReference>
<keyword evidence="6" id="KW-0805">Transcription regulation</keyword>
<evidence type="ECO:0000256" key="3">
    <source>
        <dbReference type="ARBA" id="ARBA00022737"/>
    </source>
</evidence>
<feature type="compositionally biased region" description="Low complexity" evidence="11">
    <location>
        <begin position="428"/>
        <end position="439"/>
    </location>
</feature>
<dbReference type="InterPro" id="IPR013087">
    <property type="entry name" value="Znf_C2H2_type"/>
</dbReference>
<keyword evidence="8" id="KW-0539">Nucleus</keyword>
<dbReference type="FunFam" id="3.30.160.60:FF:000145">
    <property type="entry name" value="Zinc finger protein 574"/>
    <property type="match status" value="1"/>
</dbReference>
<dbReference type="PROSITE" id="PS50157">
    <property type="entry name" value="ZINC_FINGER_C2H2_2"/>
    <property type="match status" value="7"/>
</dbReference>
<comment type="subcellular location">
    <subcellularLocation>
        <location evidence="1">Nucleus</location>
    </subcellularLocation>
</comment>
<evidence type="ECO:0000313" key="14">
    <source>
        <dbReference type="Proteomes" id="UP000192247"/>
    </source>
</evidence>
<dbReference type="FunFam" id="3.30.160.60:FF:000446">
    <property type="entry name" value="Zinc finger protein"/>
    <property type="match status" value="1"/>
</dbReference>